<accession>A0AA38I4J7</accession>
<dbReference type="Gene3D" id="3.15.10.30">
    <property type="entry name" value="Haemolymph juvenile hormone binding protein"/>
    <property type="match status" value="1"/>
</dbReference>
<evidence type="ECO:0000256" key="3">
    <source>
        <dbReference type="ARBA" id="ARBA00060902"/>
    </source>
</evidence>
<sequence>MLLPTLIFTLLALSSSLKLPPSFQKCNRKQPDFKECLLKAAQNGTAQLNRPVLKDFNIPNLEPVKVLEAIISSGTGPVQVEQMFRNCEVRGLYLVKFETFDWDFDAKSMHFRVFVSEVNLRCDYNLDGKVLLLPIRGTGLATIRLTNTTGAVEVKYEEVKKAHKTYAKFVSSKVIMDPKNVHFNFDNLFDGDKQLGDNINNVLNENWKEVFDDVHDGYSELVGQIFLQHMNILFSKASLEELLD</sequence>
<evidence type="ECO:0000313" key="6">
    <source>
        <dbReference type="Proteomes" id="UP001168821"/>
    </source>
</evidence>
<name>A0AA38I4J7_9CUCU</name>
<dbReference type="PANTHER" id="PTHR11008">
    <property type="entry name" value="PROTEIN TAKEOUT-LIKE PROTEIN"/>
    <property type="match status" value="1"/>
</dbReference>
<reference evidence="5" key="1">
    <citation type="journal article" date="2023" name="G3 (Bethesda)">
        <title>Whole genome assemblies of Zophobas morio and Tenebrio molitor.</title>
        <authorList>
            <person name="Kaur S."/>
            <person name="Stinson S.A."/>
            <person name="diCenzo G.C."/>
        </authorList>
    </citation>
    <scope>NUCLEOTIDE SEQUENCE</scope>
    <source>
        <strain evidence="5">QUZm001</strain>
    </source>
</reference>
<keyword evidence="6" id="KW-1185">Reference proteome</keyword>
<dbReference type="GO" id="GO:0005615">
    <property type="term" value="C:extracellular space"/>
    <property type="evidence" value="ECO:0007669"/>
    <property type="project" value="TreeGrafter"/>
</dbReference>
<proteinExistence type="inferred from homology"/>
<dbReference type="SMART" id="SM00700">
    <property type="entry name" value="JHBP"/>
    <property type="match status" value="1"/>
</dbReference>
<protein>
    <recommendedName>
        <fullName evidence="7">Protein takeout</fullName>
    </recommendedName>
</protein>
<organism evidence="5 6">
    <name type="scientific">Zophobas morio</name>
    <dbReference type="NCBI Taxonomy" id="2755281"/>
    <lineage>
        <taxon>Eukaryota</taxon>
        <taxon>Metazoa</taxon>
        <taxon>Ecdysozoa</taxon>
        <taxon>Arthropoda</taxon>
        <taxon>Hexapoda</taxon>
        <taxon>Insecta</taxon>
        <taxon>Pterygota</taxon>
        <taxon>Neoptera</taxon>
        <taxon>Endopterygota</taxon>
        <taxon>Coleoptera</taxon>
        <taxon>Polyphaga</taxon>
        <taxon>Cucujiformia</taxon>
        <taxon>Tenebrionidae</taxon>
        <taxon>Zophobas</taxon>
    </lineage>
</organism>
<dbReference type="GO" id="GO:0007623">
    <property type="term" value="P:circadian rhythm"/>
    <property type="evidence" value="ECO:0007669"/>
    <property type="project" value="UniProtKB-ARBA"/>
</dbReference>
<comment type="caution">
    <text evidence="5">The sequence shown here is derived from an EMBL/GenBank/DDBJ whole genome shotgun (WGS) entry which is preliminary data.</text>
</comment>
<evidence type="ECO:0000256" key="4">
    <source>
        <dbReference type="SAM" id="SignalP"/>
    </source>
</evidence>
<dbReference type="Proteomes" id="UP001168821">
    <property type="component" value="Unassembled WGS sequence"/>
</dbReference>
<dbReference type="Pfam" id="PF06585">
    <property type="entry name" value="JHBP"/>
    <property type="match status" value="1"/>
</dbReference>
<dbReference type="FunFam" id="3.15.10.30:FF:000001">
    <property type="entry name" value="Takeout-like protein 1"/>
    <property type="match status" value="1"/>
</dbReference>
<dbReference type="EMBL" id="JALNTZ010000005">
    <property type="protein sequence ID" value="KAJ3650923.1"/>
    <property type="molecule type" value="Genomic_DNA"/>
</dbReference>
<dbReference type="InterPro" id="IPR038606">
    <property type="entry name" value="To_sf"/>
</dbReference>
<dbReference type="InterPro" id="IPR010562">
    <property type="entry name" value="Haemolymph_juvenile_hormone-bd"/>
</dbReference>
<feature type="chain" id="PRO_5041373670" description="Protein takeout" evidence="4">
    <location>
        <begin position="17"/>
        <end position="244"/>
    </location>
</feature>
<keyword evidence="1 4" id="KW-0732">Signal</keyword>
<dbReference type="AlphaFoldDB" id="A0AA38I4J7"/>
<evidence type="ECO:0000256" key="2">
    <source>
        <dbReference type="ARBA" id="ARBA00023108"/>
    </source>
</evidence>
<keyword evidence="2" id="KW-0090">Biological rhythms</keyword>
<dbReference type="PANTHER" id="PTHR11008:SF32">
    <property type="entry name" value="CIRCADIAN CLOCK-CONTROLLED PROTEIN DAYWAKE-RELATED"/>
    <property type="match status" value="1"/>
</dbReference>
<evidence type="ECO:0008006" key="7">
    <source>
        <dbReference type="Google" id="ProtNLM"/>
    </source>
</evidence>
<evidence type="ECO:0000313" key="5">
    <source>
        <dbReference type="EMBL" id="KAJ3650923.1"/>
    </source>
</evidence>
<evidence type="ECO:0000256" key="1">
    <source>
        <dbReference type="ARBA" id="ARBA00022729"/>
    </source>
</evidence>
<gene>
    <name evidence="5" type="ORF">Zmor_016998</name>
</gene>
<comment type="similarity">
    <text evidence="3">Belongs to the TO family.</text>
</comment>
<feature type="signal peptide" evidence="4">
    <location>
        <begin position="1"/>
        <end position="16"/>
    </location>
</feature>